<evidence type="ECO:0000256" key="4">
    <source>
        <dbReference type="ARBA" id="ARBA00022989"/>
    </source>
</evidence>
<comment type="caution">
    <text evidence="8">The sequence shown here is derived from an EMBL/GenBank/DDBJ whole genome shotgun (WGS) entry which is preliminary data.</text>
</comment>
<feature type="transmembrane region" description="Helical" evidence="7">
    <location>
        <begin position="277"/>
        <end position="301"/>
    </location>
</feature>
<dbReference type="Gene3D" id="1.20.1740.10">
    <property type="entry name" value="Amino acid/polyamine transporter I"/>
    <property type="match status" value="1"/>
</dbReference>
<feature type="transmembrane region" description="Helical" evidence="7">
    <location>
        <begin position="191"/>
        <end position="210"/>
    </location>
</feature>
<dbReference type="GO" id="GO:0005886">
    <property type="term" value="C:plasma membrane"/>
    <property type="evidence" value="ECO:0007669"/>
    <property type="project" value="UniProtKB-SubCell"/>
</dbReference>
<evidence type="ECO:0000256" key="3">
    <source>
        <dbReference type="ARBA" id="ARBA00022692"/>
    </source>
</evidence>
<evidence type="ECO:0000256" key="7">
    <source>
        <dbReference type="SAM" id="Phobius"/>
    </source>
</evidence>
<evidence type="ECO:0000313" key="8">
    <source>
        <dbReference type="EMBL" id="GIH02052.1"/>
    </source>
</evidence>
<keyword evidence="3 7" id="KW-0812">Transmembrane</keyword>
<dbReference type="GO" id="GO:0022857">
    <property type="term" value="F:transmembrane transporter activity"/>
    <property type="evidence" value="ECO:0007669"/>
    <property type="project" value="InterPro"/>
</dbReference>
<name>A0A8J3VCZ4_9ACTN</name>
<feature type="transmembrane region" description="Helical" evidence="7">
    <location>
        <begin position="365"/>
        <end position="388"/>
    </location>
</feature>
<proteinExistence type="predicted"/>
<feature type="transmembrane region" description="Helical" evidence="7">
    <location>
        <begin position="434"/>
        <end position="452"/>
    </location>
</feature>
<dbReference type="InterPro" id="IPR002293">
    <property type="entry name" value="AA/rel_permease1"/>
</dbReference>
<reference evidence="8" key="1">
    <citation type="submission" date="2021-01" db="EMBL/GenBank/DDBJ databases">
        <title>Whole genome shotgun sequence of Rhizocola hellebori NBRC 109834.</title>
        <authorList>
            <person name="Komaki H."/>
            <person name="Tamura T."/>
        </authorList>
    </citation>
    <scope>NUCLEOTIDE SEQUENCE</scope>
    <source>
        <strain evidence="8">NBRC 109834</strain>
    </source>
</reference>
<dbReference type="PIRSF" id="PIRSF006060">
    <property type="entry name" value="AA_transporter"/>
    <property type="match status" value="1"/>
</dbReference>
<feature type="transmembrane region" description="Helical" evidence="7">
    <location>
        <begin position="48"/>
        <end position="66"/>
    </location>
</feature>
<comment type="subcellular location">
    <subcellularLocation>
        <location evidence="1">Cell membrane</location>
        <topology evidence="1">Multi-pass membrane protein</topology>
    </subcellularLocation>
</comment>
<organism evidence="8 9">
    <name type="scientific">Rhizocola hellebori</name>
    <dbReference type="NCBI Taxonomy" id="1392758"/>
    <lineage>
        <taxon>Bacteria</taxon>
        <taxon>Bacillati</taxon>
        <taxon>Actinomycetota</taxon>
        <taxon>Actinomycetes</taxon>
        <taxon>Micromonosporales</taxon>
        <taxon>Micromonosporaceae</taxon>
        <taxon>Rhizocola</taxon>
    </lineage>
</organism>
<evidence type="ECO:0000256" key="1">
    <source>
        <dbReference type="ARBA" id="ARBA00004651"/>
    </source>
</evidence>
<evidence type="ECO:0000256" key="2">
    <source>
        <dbReference type="ARBA" id="ARBA00022475"/>
    </source>
</evidence>
<dbReference type="Pfam" id="PF13520">
    <property type="entry name" value="AA_permease_2"/>
    <property type="match status" value="1"/>
</dbReference>
<evidence type="ECO:0000256" key="6">
    <source>
        <dbReference type="SAM" id="MobiDB-lite"/>
    </source>
</evidence>
<gene>
    <name evidence="8" type="ORF">Rhe02_01190</name>
</gene>
<keyword evidence="2" id="KW-1003">Cell membrane</keyword>
<evidence type="ECO:0000256" key="5">
    <source>
        <dbReference type="ARBA" id="ARBA00023136"/>
    </source>
</evidence>
<feature type="region of interest" description="Disordered" evidence="6">
    <location>
        <begin position="497"/>
        <end position="516"/>
    </location>
</feature>
<keyword evidence="5 7" id="KW-0472">Membrane</keyword>
<dbReference type="PANTHER" id="PTHR42770:SF16">
    <property type="entry name" value="AMINO ACID PERMEASE"/>
    <property type="match status" value="1"/>
</dbReference>
<dbReference type="EMBL" id="BONY01000001">
    <property type="protein sequence ID" value="GIH02052.1"/>
    <property type="molecule type" value="Genomic_DNA"/>
</dbReference>
<feature type="transmembrane region" description="Helical" evidence="7">
    <location>
        <begin position="126"/>
        <end position="144"/>
    </location>
</feature>
<protein>
    <submittedName>
        <fullName evidence="8">Amino acid permease</fullName>
    </submittedName>
</protein>
<keyword evidence="9" id="KW-1185">Reference proteome</keyword>
<feature type="transmembrane region" description="Helical" evidence="7">
    <location>
        <begin position="337"/>
        <end position="359"/>
    </location>
</feature>
<dbReference type="Proteomes" id="UP000612899">
    <property type="component" value="Unassembled WGS sequence"/>
</dbReference>
<dbReference type="InterPro" id="IPR050367">
    <property type="entry name" value="APC_superfamily"/>
</dbReference>
<feature type="transmembrane region" description="Helical" evidence="7">
    <location>
        <begin position="400"/>
        <end position="422"/>
    </location>
</feature>
<sequence length="516" mass="54454">MSSQPLRGSLTTPRIVFLVVAAAAPLAAMVGTVPLAFAIGNGAGVPATFVLAGLALLCFSVGYAAMSRKIVNTGGFYTYLARGLGKPPAVAGGLVAVIAYNALTVGLVGAFGYFVQLIASDYGVNLPWYLFAGIGLALLAFFGYRQIDLSARVLSVVMLAEIGILTVLAIAIVAQRGAAAFPLTTFDPKTFLAPGLGVALMFALISYVGFESAALYGEESRNPTRSVPRATYASISVITVFYALISWVAVGAIGVAGVTETATSQQGELFFTLSGDFLGQAATVMMQILLCTSLFGSTLALHNGANRYMYVLGRERVLPQWLSGVHHSRGVPHRASMAQVAITALIVAIFALAGLHPYTNLATSMLGLGTLGVVALQCAAAVSVLGFFRNRPDRHWWRTGLAPVLGLIGLGTAGVLLVQNFAIVTGTTSPIVNLLPWLLVIAAVAGVAYAWWMRANDPQRYHGLAETPARQQERETPLCPLWPEPALINGNQRYANHASSYDRSREGAQPGRRSHA</sequence>
<feature type="transmembrane region" description="Helical" evidence="7">
    <location>
        <begin position="87"/>
        <end position="114"/>
    </location>
</feature>
<feature type="transmembrane region" description="Helical" evidence="7">
    <location>
        <begin position="156"/>
        <end position="179"/>
    </location>
</feature>
<accession>A0A8J3VCZ4</accession>
<dbReference type="AlphaFoldDB" id="A0A8J3VCZ4"/>
<feature type="transmembrane region" description="Helical" evidence="7">
    <location>
        <begin position="231"/>
        <end position="257"/>
    </location>
</feature>
<evidence type="ECO:0000313" key="9">
    <source>
        <dbReference type="Proteomes" id="UP000612899"/>
    </source>
</evidence>
<keyword evidence="4 7" id="KW-1133">Transmembrane helix</keyword>
<dbReference type="RefSeq" id="WP_203906002.1">
    <property type="nucleotide sequence ID" value="NZ_BONY01000001.1"/>
</dbReference>
<dbReference type="PANTHER" id="PTHR42770">
    <property type="entry name" value="AMINO ACID TRANSPORTER-RELATED"/>
    <property type="match status" value="1"/>
</dbReference>